<keyword evidence="2" id="KW-1185">Reference proteome</keyword>
<organism evidence="1 2">
    <name type="scientific">Stentor coeruleus</name>
    <dbReference type="NCBI Taxonomy" id="5963"/>
    <lineage>
        <taxon>Eukaryota</taxon>
        <taxon>Sar</taxon>
        <taxon>Alveolata</taxon>
        <taxon>Ciliophora</taxon>
        <taxon>Postciliodesmatophora</taxon>
        <taxon>Heterotrichea</taxon>
        <taxon>Heterotrichida</taxon>
        <taxon>Stentoridae</taxon>
        <taxon>Stentor</taxon>
    </lineage>
</organism>
<dbReference type="AlphaFoldDB" id="A0A1R2CLM4"/>
<name>A0A1R2CLM4_9CILI</name>
<gene>
    <name evidence="1" type="ORF">SteCoe_7811</name>
</gene>
<evidence type="ECO:0000313" key="1">
    <source>
        <dbReference type="EMBL" id="OMJ89923.1"/>
    </source>
</evidence>
<protein>
    <submittedName>
        <fullName evidence="1">Uncharacterized protein</fullName>
    </submittedName>
</protein>
<dbReference type="Proteomes" id="UP000187209">
    <property type="component" value="Unassembled WGS sequence"/>
</dbReference>
<comment type="caution">
    <text evidence="1">The sequence shown here is derived from an EMBL/GenBank/DDBJ whole genome shotgun (WGS) entry which is preliminary data.</text>
</comment>
<dbReference type="EMBL" id="MPUH01000114">
    <property type="protein sequence ID" value="OMJ89923.1"/>
    <property type="molecule type" value="Genomic_DNA"/>
</dbReference>
<proteinExistence type="predicted"/>
<sequence length="358" mass="41594">MEENFLDIEKNEEEKSRKSSIVLNRNAEYDDILESVVEKLSEGLINCFKIIPDEIGKIVKDTSKKIKDVLSNREKDSDFYEQLTTGLINSMHEFPWQTELENSMKSQWRTLFSHISICTPSLFNPMIDEITNKTYSSFDQILQSFNQILSKLGIIMNVFPIASSYDSFLCTINSQLKEKIKSIYIQLKLCPGVEAPTIEKIEIETVKIIKKHYKEWAPFEEEFKEKIEIPTKKKSIMALCCRKIFGSKIIETISTISYYAPVGWKISQANAIIESGRYHDITIFKSDLDESSFTVKVRVFYPEASKEVIWFRLKMEGKMFRKRLKDVQVKEKKEILVIVDDEGVNEIPEGTINLEEIE</sequence>
<reference evidence="1 2" key="1">
    <citation type="submission" date="2016-11" db="EMBL/GenBank/DDBJ databases">
        <title>The macronuclear genome of Stentor coeruleus: a giant cell with tiny introns.</title>
        <authorList>
            <person name="Slabodnick M."/>
            <person name="Ruby J.G."/>
            <person name="Reiff S.B."/>
            <person name="Swart E.C."/>
            <person name="Gosai S."/>
            <person name="Prabakaran S."/>
            <person name="Witkowska E."/>
            <person name="Larue G.E."/>
            <person name="Fisher S."/>
            <person name="Freeman R.M."/>
            <person name="Gunawardena J."/>
            <person name="Chu W."/>
            <person name="Stover N.A."/>
            <person name="Gregory B.D."/>
            <person name="Nowacki M."/>
            <person name="Derisi J."/>
            <person name="Roy S.W."/>
            <person name="Marshall W.F."/>
            <person name="Sood P."/>
        </authorList>
    </citation>
    <scope>NUCLEOTIDE SEQUENCE [LARGE SCALE GENOMIC DNA]</scope>
    <source>
        <strain evidence="1">WM001</strain>
    </source>
</reference>
<evidence type="ECO:0000313" key="2">
    <source>
        <dbReference type="Proteomes" id="UP000187209"/>
    </source>
</evidence>
<accession>A0A1R2CLM4</accession>